<feature type="compositionally biased region" description="Low complexity" evidence="9">
    <location>
        <begin position="718"/>
        <end position="729"/>
    </location>
</feature>
<keyword evidence="6" id="KW-0067">ATP-binding</keyword>
<keyword evidence="13" id="KW-1185">Reference proteome</keyword>
<dbReference type="SMART" id="SM00382">
    <property type="entry name" value="AAA"/>
    <property type="match status" value="1"/>
</dbReference>
<feature type="transmembrane region" description="Helical" evidence="10">
    <location>
        <begin position="822"/>
        <end position="847"/>
    </location>
</feature>
<evidence type="ECO:0000256" key="1">
    <source>
        <dbReference type="ARBA" id="ARBA00004128"/>
    </source>
</evidence>
<dbReference type="CDD" id="cd18579">
    <property type="entry name" value="ABC_6TM_ABCC_D1"/>
    <property type="match status" value="1"/>
</dbReference>
<keyword evidence="3 10" id="KW-0812">Transmembrane</keyword>
<feature type="transmembrane region" description="Helical" evidence="10">
    <location>
        <begin position="777"/>
        <end position="802"/>
    </location>
</feature>
<feature type="transmembrane region" description="Helical" evidence="10">
    <location>
        <begin position="1010"/>
        <end position="1029"/>
    </location>
</feature>
<dbReference type="InterPro" id="IPR027417">
    <property type="entry name" value="P-loop_NTPase"/>
</dbReference>
<dbReference type="PROSITE" id="PS50893">
    <property type="entry name" value="ABC_TRANSPORTER_2"/>
    <property type="match status" value="1"/>
</dbReference>
<feature type="transmembrane region" description="Helical" evidence="10">
    <location>
        <begin position="44"/>
        <end position="64"/>
    </location>
</feature>
<feature type="transmembrane region" description="Helical" evidence="10">
    <location>
        <begin position="910"/>
        <end position="938"/>
    </location>
</feature>
<dbReference type="CDD" id="cd03250">
    <property type="entry name" value="ABCC_MRP_domain1"/>
    <property type="match status" value="1"/>
</dbReference>
<dbReference type="AlphaFoldDB" id="A0A915LDE6"/>
<evidence type="ECO:0000256" key="3">
    <source>
        <dbReference type="ARBA" id="ARBA00022692"/>
    </source>
</evidence>
<evidence type="ECO:0000256" key="7">
    <source>
        <dbReference type="ARBA" id="ARBA00022989"/>
    </source>
</evidence>
<feature type="domain" description="ABC transmembrane type-1" evidence="12">
    <location>
        <begin position="783"/>
        <end position="1039"/>
    </location>
</feature>
<dbReference type="PANTHER" id="PTHR24223">
    <property type="entry name" value="ATP-BINDING CASSETTE SUB-FAMILY C"/>
    <property type="match status" value="1"/>
</dbReference>
<keyword evidence="5" id="KW-0547">Nucleotide-binding</keyword>
<keyword evidence="8 10" id="KW-0472">Membrane</keyword>
<dbReference type="WBParaSite" id="scaffold1068_cov166.g2383">
    <property type="protein sequence ID" value="scaffold1068_cov166.g2383"/>
    <property type="gene ID" value="scaffold1068_cov166.g2383"/>
</dbReference>
<feature type="domain" description="ABC transmembrane type-1" evidence="12">
    <location>
        <begin position="166"/>
        <end position="369"/>
    </location>
</feature>
<evidence type="ECO:0000313" key="13">
    <source>
        <dbReference type="Proteomes" id="UP000887561"/>
    </source>
</evidence>
<keyword evidence="7 10" id="KW-1133">Transmembrane helix</keyword>
<name>A0A915LDE6_MELJA</name>
<dbReference type="InterPro" id="IPR017871">
    <property type="entry name" value="ABC_transporter-like_CS"/>
</dbReference>
<dbReference type="PROSITE" id="PS50929">
    <property type="entry name" value="ABC_TM1F"/>
    <property type="match status" value="2"/>
</dbReference>
<dbReference type="Gene3D" id="3.40.50.300">
    <property type="entry name" value="P-loop containing nucleotide triphosphate hydrolases"/>
    <property type="match status" value="1"/>
</dbReference>
<dbReference type="Pfam" id="PF00664">
    <property type="entry name" value="ABC_membrane"/>
    <property type="match status" value="2"/>
</dbReference>
<protein>
    <submittedName>
        <fullName evidence="14">Uncharacterized protein</fullName>
    </submittedName>
</protein>
<dbReference type="GO" id="GO:0005774">
    <property type="term" value="C:vacuolar membrane"/>
    <property type="evidence" value="ECO:0007669"/>
    <property type="project" value="UniProtKB-SubCell"/>
</dbReference>
<evidence type="ECO:0000259" key="11">
    <source>
        <dbReference type="PROSITE" id="PS50893"/>
    </source>
</evidence>
<dbReference type="Gene3D" id="1.20.1560.10">
    <property type="entry name" value="ABC transporter type 1, transmembrane domain"/>
    <property type="match status" value="2"/>
</dbReference>
<proteinExistence type="predicted"/>
<dbReference type="GO" id="GO:0016887">
    <property type="term" value="F:ATP hydrolysis activity"/>
    <property type="evidence" value="ECO:0007669"/>
    <property type="project" value="InterPro"/>
</dbReference>
<evidence type="ECO:0000256" key="4">
    <source>
        <dbReference type="ARBA" id="ARBA00022737"/>
    </source>
</evidence>
<evidence type="ECO:0000256" key="2">
    <source>
        <dbReference type="ARBA" id="ARBA00022448"/>
    </source>
</evidence>
<evidence type="ECO:0000256" key="9">
    <source>
        <dbReference type="SAM" id="MobiDB-lite"/>
    </source>
</evidence>
<feature type="transmembrane region" description="Helical" evidence="10">
    <location>
        <begin position="199"/>
        <end position="222"/>
    </location>
</feature>
<feature type="domain" description="ABC transporter" evidence="11">
    <location>
        <begin position="403"/>
        <end position="634"/>
    </location>
</feature>
<feature type="transmembrane region" description="Helical" evidence="10">
    <location>
        <begin position="228"/>
        <end position="245"/>
    </location>
</feature>
<dbReference type="InterPro" id="IPR050173">
    <property type="entry name" value="ABC_transporter_C-like"/>
</dbReference>
<feature type="transmembrane region" description="Helical" evidence="10">
    <location>
        <begin position="304"/>
        <end position="330"/>
    </location>
</feature>
<feature type="region of interest" description="Disordered" evidence="9">
    <location>
        <begin position="691"/>
        <end position="738"/>
    </location>
</feature>
<dbReference type="InterPro" id="IPR044746">
    <property type="entry name" value="ABCC_6TM_D1"/>
</dbReference>
<dbReference type="InterPro" id="IPR003593">
    <property type="entry name" value="AAA+_ATPase"/>
</dbReference>
<dbReference type="InterPro" id="IPR011527">
    <property type="entry name" value="ABC1_TM_dom"/>
</dbReference>
<reference evidence="14" key="1">
    <citation type="submission" date="2022-11" db="UniProtKB">
        <authorList>
            <consortium name="WormBaseParasite"/>
        </authorList>
    </citation>
    <scope>IDENTIFICATION</scope>
</reference>
<dbReference type="Proteomes" id="UP000887561">
    <property type="component" value="Unplaced"/>
</dbReference>
<feature type="transmembrane region" description="Helical" evidence="10">
    <location>
        <begin position="70"/>
        <end position="89"/>
    </location>
</feature>
<dbReference type="SUPFAM" id="SSF90123">
    <property type="entry name" value="ABC transporter transmembrane region"/>
    <property type="match status" value="2"/>
</dbReference>
<organism evidence="13 14">
    <name type="scientific">Meloidogyne javanica</name>
    <name type="common">Root-knot nematode worm</name>
    <dbReference type="NCBI Taxonomy" id="6303"/>
    <lineage>
        <taxon>Eukaryota</taxon>
        <taxon>Metazoa</taxon>
        <taxon>Ecdysozoa</taxon>
        <taxon>Nematoda</taxon>
        <taxon>Chromadorea</taxon>
        <taxon>Rhabditida</taxon>
        <taxon>Tylenchina</taxon>
        <taxon>Tylenchomorpha</taxon>
        <taxon>Tylenchoidea</taxon>
        <taxon>Meloidogynidae</taxon>
        <taxon>Meloidogyninae</taxon>
        <taxon>Meloidogyne</taxon>
        <taxon>Meloidogyne incognita group</taxon>
    </lineage>
</organism>
<evidence type="ECO:0000256" key="8">
    <source>
        <dbReference type="ARBA" id="ARBA00023136"/>
    </source>
</evidence>
<dbReference type="GO" id="GO:0140359">
    <property type="term" value="F:ABC-type transporter activity"/>
    <property type="evidence" value="ECO:0007669"/>
    <property type="project" value="InterPro"/>
</dbReference>
<feature type="compositionally biased region" description="Basic and acidic residues" evidence="9">
    <location>
        <begin position="701"/>
        <end position="717"/>
    </location>
</feature>
<dbReference type="GO" id="GO:0005524">
    <property type="term" value="F:ATP binding"/>
    <property type="evidence" value="ECO:0007669"/>
    <property type="project" value="UniProtKB-KW"/>
</dbReference>
<keyword evidence="2" id="KW-0813">Transport</keyword>
<sequence length="1039" mass="116731">MSLPHLTSINLLISRTELCSTPAFLPISPNSTFEQIVSPCLAKVLIPSLPIVMALTAFIALLFNEVPSNYCLLSQFLLATLMSLLLCWADSTTSNDAQYQRLDGQEGRKEKKKCPESSSSALNCLFFWYTGQMIWRGLRGSVDFDDLWILDKCFQAGYLRNRWHRIQRMIRLSPSSKIKYSVGEIQNYLNNDVYHIRSIFFDVCYFINCPLTLIIAFFGLYMELGVNAFYGVVILVVVFPVNYALTKISTRLEDKLLKIKDERLKLINDVLSGMRVLKLYAWEESMEQLIAKLRKRELYVLRQVFLMDAGINVSFQLAPLVATLISFYGYTVIQGNPLRPDVAFVSLLFFGMLRLSIYMLPRLLTDSIKAWVSSRRLVEFLNAEEMQPSHILREAQDPALPIVSLRDCSFSWTGVNVAEPNLQLKNISLEIQPGELIGVVGRVGSGKSSLLSAILGEMERMEDKGEAIVRAKSIGYVPQQPWIQNKTLRGNVLFDSPFNESKYTSVINACSMGEDLKLLQAGDFTEIGEKGINLSGGQKARVALARAVYMDAELYVLDDTLSAVDAHVGAAIFANVIGEKGLLANKTRLWALNSLAFLQYCTRIVVMDKGEIYDIGTLRQLSEQKEGPFADLIREFMEKKLESQRSKKSSTVEVTLDDEEDSELSEVLGQLSGSPLSESLLERRRILEQQLASSENQQPKEMVKAEESKAKPSETRVSHQSSHQSMHQQGGVSDISDNAYAGDRPEWTEVIGRLTKEEELATGIVSRRVYLVYCRSFGIFLAIIYFFTFFGVSTSEALSSVWLAKWSSAAINNTADSLSHLLIYGGFNLISIISSAICSIVVAVGAYNASTYFHGKLVSSLFHSPMAFFDQTPMGRIMNRLSYDIARIDENIPWATSYAMSVFAEALNSLIAICVVIPVLVFVVVPLLTIFLGIIHFYNVASVHFRRLTSKAVSSNCSFFQDSHTGADSIRVFNVVERFRDKNVYICDFMNESLITEIYTNRWLQSRLDFISDCAIFICVFVAIIMADYKWISLGVLAM</sequence>
<evidence type="ECO:0000256" key="10">
    <source>
        <dbReference type="SAM" id="Phobius"/>
    </source>
</evidence>
<dbReference type="InterPro" id="IPR003439">
    <property type="entry name" value="ABC_transporter-like_ATP-bd"/>
</dbReference>
<evidence type="ECO:0000256" key="6">
    <source>
        <dbReference type="ARBA" id="ARBA00022840"/>
    </source>
</evidence>
<evidence type="ECO:0000313" key="14">
    <source>
        <dbReference type="WBParaSite" id="scaffold1068_cov166.g2383"/>
    </source>
</evidence>
<evidence type="ECO:0000256" key="5">
    <source>
        <dbReference type="ARBA" id="ARBA00022741"/>
    </source>
</evidence>
<keyword evidence="4" id="KW-0677">Repeat</keyword>
<accession>A0A915LDE6</accession>
<dbReference type="FunFam" id="3.40.50.300:FF:000997">
    <property type="entry name" value="Multidrug resistance-associated protein 1"/>
    <property type="match status" value="1"/>
</dbReference>
<evidence type="ECO:0000259" key="12">
    <source>
        <dbReference type="PROSITE" id="PS50929"/>
    </source>
</evidence>
<dbReference type="SUPFAM" id="SSF52540">
    <property type="entry name" value="P-loop containing nucleoside triphosphate hydrolases"/>
    <property type="match status" value="1"/>
</dbReference>
<feature type="transmembrane region" description="Helical" evidence="10">
    <location>
        <begin position="342"/>
        <end position="360"/>
    </location>
</feature>
<dbReference type="InterPro" id="IPR036640">
    <property type="entry name" value="ABC1_TM_sf"/>
</dbReference>
<comment type="subcellular location">
    <subcellularLocation>
        <location evidence="1">Vacuole membrane</location>
        <topology evidence="1">Multi-pass membrane protein</topology>
    </subcellularLocation>
</comment>
<dbReference type="Pfam" id="PF00005">
    <property type="entry name" value="ABC_tran"/>
    <property type="match status" value="1"/>
</dbReference>
<dbReference type="PANTHER" id="PTHR24223:SF443">
    <property type="entry name" value="MULTIDRUG-RESISTANCE LIKE PROTEIN 1, ISOFORM I"/>
    <property type="match status" value="1"/>
</dbReference>
<dbReference type="PROSITE" id="PS00211">
    <property type="entry name" value="ABC_TRANSPORTER_1"/>
    <property type="match status" value="1"/>
</dbReference>